<sequence length="41" mass="4611">MHILKAAIAPLLAKNKRGAYSIARTSFQLRVQNTSYLIMYG</sequence>
<gene>
    <name evidence="1" type="ORF">SDC9_57450</name>
</gene>
<dbReference type="EMBL" id="VSSQ01001785">
    <property type="protein sequence ID" value="MPM11111.1"/>
    <property type="molecule type" value="Genomic_DNA"/>
</dbReference>
<dbReference type="AlphaFoldDB" id="A0A644X5H0"/>
<organism evidence="1">
    <name type="scientific">bioreactor metagenome</name>
    <dbReference type="NCBI Taxonomy" id="1076179"/>
    <lineage>
        <taxon>unclassified sequences</taxon>
        <taxon>metagenomes</taxon>
        <taxon>ecological metagenomes</taxon>
    </lineage>
</organism>
<protein>
    <submittedName>
        <fullName evidence="1">Uncharacterized protein</fullName>
    </submittedName>
</protein>
<reference evidence="1" key="1">
    <citation type="submission" date="2019-08" db="EMBL/GenBank/DDBJ databases">
        <authorList>
            <person name="Kucharzyk K."/>
            <person name="Murdoch R.W."/>
            <person name="Higgins S."/>
            <person name="Loffler F."/>
        </authorList>
    </citation>
    <scope>NUCLEOTIDE SEQUENCE</scope>
</reference>
<proteinExistence type="predicted"/>
<comment type="caution">
    <text evidence="1">The sequence shown here is derived from an EMBL/GenBank/DDBJ whole genome shotgun (WGS) entry which is preliminary data.</text>
</comment>
<accession>A0A644X5H0</accession>
<evidence type="ECO:0000313" key="1">
    <source>
        <dbReference type="EMBL" id="MPM11111.1"/>
    </source>
</evidence>
<name>A0A644X5H0_9ZZZZ</name>